<proteinExistence type="predicted"/>
<dbReference type="GO" id="GO:0062129">
    <property type="term" value="C:chitin-based extracellular matrix"/>
    <property type="evidence" value="ECO:0007669"/>
    <property type="project" value="TreeGrafter"/>
</dbReference>
<evidence type="ECO:0008006" key="6">
    <source>
        <dbReference type="Google" id="ProtNLM"/>
    </source>
</evidence>
<evidence type="ECO:0000256" key="1">
    <source>
        <dbReference type="ARBA" id="ARBA00022460"/>
    </source>
</evidence>
<sequence length="143" mass="15149">MSTRSQSVQTTGMLCALVAACIIAMACAQLPEDPYNFGFDNVDEYGTQTYHKEQGDGQNAKKGTYGYKDAQGLFRRVEYVADLNGYRATVDTNEPGTAPGQTGDAIFNANPIIVPVAKSASAPVPVFAPRPVGAGGTQLPWSI</sequence>
<evidence type="ECO:0000256" key="2">
    <source>
        <dbReference type="PROSITE-ProRule" id="PRU00497"/>
    </source>
</evidence>
<protein>
    <recommendedName>
        <fullName evidence="6">Cuticle protein</fullName>
    </recommendedName>
</protein>
<evidence type="ECO:0000313" key="4">
    <source>
        <dbReference type="EMBL" id="KAH9371598.1"/>
    </source>
</evidence>
<name>A0A9J6FZL3_HAELO</name>
<dbReference type="PANTHER" id="PTHR10380">
    <property type="entry name" value="CUTICLE PROTEIN"/>
    <property type="match status" value="1"/>
</dbReference>
<gene>
    <name evidence="4" type="ORF">HPB48_021435</name>
</gene>
<accession>A0A9J6FZL3</accession>
<dbReference type="VEuPathDB" id="VectorBase:HLOH_055100"/>
<keyword evidence="1 2" id="KW-0193">Cuticle</keyword>
<dbReference type="PROSITE" id="PS51155">
    <property type="entry name" value="CHIT_BIND_RR_2"/>
    <property type="match status" value="1"/>
</dbReference>
<dbReference type="Proteomes" id="UP000821853">
    <property type="component" value="Chromosome 3"/>
</dbReference>
<reference evidence="4 5" key="1">
    <citation type="journal article" date="2020" name="Cell">
        <title>Large-Scale Comparative Analyses of Tick Genomes Elucidate Their Genetic Diversity and Vector Capacities.</title>
        <authorList>
            <consortium name="Tick Genome and Microbiome Consortium (TIGMIC)"/>
            <person name="Jia N."/>
            <person name="Wang J."/>
            <person name="Shi W."/>
            <person name="Du L."/>
            <person name="Sun Y."/>
            <person name="Zhan W."/>
            <person name="Jiang J.F."/>
            <person name="Wang Q."/>
            <person name="Zhang B."/>
            <person name="Ji P."/>
            <person name="Bell-Sakyi L."/>
            <person name="Cui X.M."/>
            <person name="Yuan T.T."/>
            <person name="Jiang B.G."/>
            <person name="Yang W.F."/>
            <person name="Lam T.T."/>
            <person name="Chang Q.C."/>
            <person name="Ding S.J."/>
            <person name="Wang X.J."/>
            <person name="Zhu J.G."/>
            <person name="Ruan X.D."/>
            <person name="Zhao L."/>
            <person name="Wei J.T."/>
            <person name="Ye R.Z."/>
            <person name="Que T.C."/>
            <person name="Du C.H."/>
            <person name="Zhou Y.H."/>
            <person name="Cheng J.X."/>
            <person name="Dai P.F."/>
            <person name="Guo W.B."/>
            <person name="Han X.H."/>
            <person name="Huang E.J."/>
            <person name="Li L.F."/>
            <person name="Wei W."/>
            <person name="Gao Y.C."/>
            <person name="Liu J.Z."/>
            <person name="Shao H.Z."/>
            <person name="Wang X."/>
            <person name="Wang C.C."/>
            <person name="Yang T.C."/>
            <person name="Huo Q.B."/>
            <person name="Li W."/>
            <person name="Chen H.Y."/>
            <person name="Chen S.E."/>
            <person name="Zhou L.G."/>
            <person name="Ni X.B."/>
            <person name="Tian J.H."/>
            <person name="Sheng Y."/>
            <person name="Liu T."/>
            <person name="Pan Y.S."/>
            <person name="Xia L.Y."/>
            <person name="Li J."/>
            <person name="Zhao F."/>
            <person name="Cao W.C."/>
        </authorList>
    </citation>
    <scope>NUCLEOTIDE SEQUENCE [LARGE SCALE GENOMIC DNA]</scope>
    <source>
        <strain evidence="4">HaeL-2018</strain>
    </source>
</reference>
<evidence type="ECO:0000313" key="5">
    <source>
        <dbReference type="Proteomes" id="UP000821853"/>
    </source>
</evidence>
<feature type="signal peptide" evidence="3">
    <location>
        <begin position="1"/>
        <end position="28"/>
    </location>
</feature>
<dbReference type="EMBL" id="JABSTR010000005">
    <property type="protein sequence ID" value="KAH9371598.1"/>
    <property type="molecule type" value="Genomic_DNA"/>
</dbReference>
<dbReference type="InterPro" id="IPR029070">
    <property type="entry name" value="Chitinase_insertion_sf"/>
</dbReference>
<dbReference type="Gene3D" id="3.10.50.10">
    <property type="match status" value="1"/>
</dbReference>
<comment type="caution">
    <text evidence="4">The sequence shown here is derived from an EMBL/GenBank/DDBJ whole genome shotgun (WGS) entry which is preliminary data.</text>
</comment>
<dbReference type="AlphaFoldDB" id="A0A9J6FZL3"/>
<evidence type="ECO:0000256" key="3">
    <source>
        <dbReference type="SAM" id="SignalP"/>
    </source>
</evidence>
<dbReference type="InterPro" id="IPR050468">
    <property type="entry name" value="Cuticle_Struct_Prot"/>
</dbReference>
<organism evidence="4 5">
    <name type="scientific">Haemaphysalis longicornis</name>
    <name type="common">Bush tick</name>
    <dbReference type="NCBI Taxonomy" id="44386"/>
    <lineage>
        <taxon>Eukaryota</taxon>
        <taxon>Metazoa</taxon>
        <taxon>Ecdysozoa</taxon>
        <taxon>Arthropoda</taxon>
        <taxon>Chelicerata</taxon>
        <taxon>Arachnida</taxon>
        <taxon>Acari</taxon>
        <taxon>Parasitiformes</taxon>
        <taxon>Ixodida</taxon>
        <taxon>Ixodoidea</taxon>
        <taxon>Ixodidae</taxon>
        <taxon>Haemaphysalinae</taxon>
        <taxon>Haemaphysalis</taxon>
    </lineage>
</organism>
<dbReference type="PANTHER" id="PTHR10380:SF173">
    <property type="entry name" value="CUTICULAR PROTEIN 47EF, ISOFORM C-RELATED"/>
    <property type="match status" value="1"/>
</dbReference>
<dbReference type="PROSITE" id="PS51257">
    <property type="entry name" value="PROKAR_LIPOPROTEIN"/>
    <property type="match status" value="1"/>
</dbReference>
<dbReference type="GO" id="GO:0008010">
    <property type="term" value="F:structural constituent of chitin-based larval cuticle"/>
    <property type="evidence" value="ECO:0007669"/>
    <property type="project" value="TreeGrafter"/>
</dbReference>
<dbReference type="OrthoDB" id="6430831at2759"/>
<feature type="chain" id="PRO_5039942806" description="Cuticle protein" evidence="3">
    <location>
        <begin position="29"/>
        <end position="143"/>
    </location>
</feature>
<keyword evidence="5" id="KW-1185">Reference proteome</keyword>
<dbReference type="Pfam" id="PF00379">
    <property type="entry name" value="Chitin_bind_4"/>
    <property type="match status" value="1"/>
</dbReference>
<dbReference type="InterPro" id="IPR000618">
    <property type="entry name" value="Insect_cuticle"/>
</dbReference>
<keyword evidence="3" id="KW-0732">Signal</keyword>